<dbReference type="AlphaFoldDB" id="A0A7R9PWA6"/>
<proteinExistence type="predicted"/>
<dbReference type="GO" id="GO:0000323">
    <property type="term" value="C:lytic vacuole"/>
    <property type="evidence" value="ECO:0007669"/>
    <property type="project" value="TreeGrafter"/>
</dbReference>
<keyword evidence="1 2" id="KW-0175">Coiled coil</keyword>
<keyword evidence="4" id="KW-1185">Reference proteome</keyword>
<name>A0A7R9PWA6_9ACAR</name>
<organism evidence="3">
    <name type="scientific">Medioppia subpectinata</name>
    <dbReference type="NCBI Taxonomy" id="1979941"/>
    <lineage>
        <taxon>Eukaryota</taxon>
        <taxon>Metazoa</taxon>
        <taxon>Ecdysozoa</taxon>
        <taxon>Arthropoda</taxon>
        <taxon>Chelicerata</taxon>
        <taxon>Arachnida</taxon>
        <taxon>Acari</taxon>
        <taxon>Acariformes</taxon>
        <taxon>Sarcoptiformes</taxon>
        <taxon>Oribatida</taxon>
        <taxon>Brachypylina</taxon>
        <taxon>Oppioidea</taxon>
        <taxon>Oppiidae</taxon>
        <taxon>Medioppia</taxon>
    </lineage>
</organism>
<reference evidence="3" key="1">
    <citation type="submission" date="2020-11" db="EMBL/GenBank/DDBJ databases">
        <authorList>
            <person name="Tran Van P."/>
        </authorList>
    </citation>
    <scope>NUCLEOTIDE SEQUENCE</scope>
</reference>
<evidence type="ECO:0000256" key="2">
    <source>
        <dbReference type="SAM" id="Coils"/>
    </source>
</evidence>
<dbReference type="Pfam" id="PF10186">
    <property type="entry name" value="ATG14"/>
    <property type="match status" value="1"/>
</dbReference>
<dbReference type="GO" id="GO:0005768">
    <property type="term" value="C:endosome"/>
    <property type="evidence" value="ECO:0007669"/>
    <property type="project" value="TreeGrafter"/>
</dbReference>
<dbReference type="PANTHER" id="PTHR15157:SF5">
    <property type="entry name" value="UV RADIATION RESISTANCE-ASSOCIATED GENE PROTEIN"/>
    <property type="match status" value="1"/>
</dbReference>
<dbReference type="Proteomes" id="UP000759131">
    <property type="component" value="Unassembled WGS sequence"/>
</dbReference>
<dbReference type="GO" id="GO:0035493">
    <property type="term" value="P:SNARE complex assembly"/>
    <property type="evidence" value="ECO:0007669"/>
    <property type="project" value="TreeGrafter"/>
</dbReference>
<gene>
    <name evidence="3" type="ORF">OSB1V03_LOCUS3745</name>
</gene>
<evidence type="ECO:0008006" key="5">
    <source>
        <dbReference type="Google" id="ProtNLM"/>
    </source>
</evidence>
<evidence type="ECO:0000313" key="4">
    <source>
        <dbReference type="Proteomes" id="UP000759131"/>
    </source>
</evidence>
<dbReference type="GO" id="GO:0032991">
    <property type="term" value="C:protein-containing complex"/>
    <property type="evidence" value="ECO:0007669"/>
    <property type="project" value="UniProtKB-ARBA"/>
</dbReference>
<evidence type="ECO:0000313" key="3">
    <source>
        <dbReference type="EMBL" id="CAD7623288.1"/>
    </source>
</evidence>
<protein>
    <recommendedName>
        <fullName evidence="5">UV radiation resistance-associated gene protein</fullName>
    </recommendedName>
</protein>
<dbReference type="GO" id="GO:0000149">
    <property type="term" value="F:SNARE binding"/>
    <property type="evidence" value="ECO:0007669"/>
    <property type="project" value="TreeGrafter"/>
</dbReference>
<dbReference type="EMBL" id="OC856142">
    <property type="protein sequence ID" value="CAD7623288.1"/>
    <property type="molecule type" value="Genomic_DNA"/>
</dbReference>
<dbReference type="PANTHER" id="PTHR15157">
    <property type="entry name" value="UV RADIATION RESISTANCE-ASSOCIATED GENE PROTEIN"/>
    <property type="match status" value="1"/>
</dbReference>
<dbReference type="EMBL" id="CAJPIZ010001567">
    <property type="protein sequence ID" value="CAG2103718.1"/>
    <property type="molecule type" value="Genomic_DNA"/>
</dbReference>
<dbReference type="InterPro" id="IPR018791">
    <property type="entry name" value="UV_resistance/autophagy_Atg14"/>
</dbReference>
<sequence length="574" mass="65934">MGMIRCHLRHIQRIGARNIRLGSEESIESNGKHKSSDELFGFWFAFYNTNEELLYESETIFNTSPDWKGLESCSLRHSTISELTIRLYSCHTMNNTSIRDDMSVQCMSSELLIEWRVHLNGLVFIGEQIPKDKRFKSNTIILGLMEGFYTSVDSIASDELLNQLCLRRQTITVSDATVLRHSYCLNVLYRIEMMQRVITQTLDLMTNRRNKLEQLLAQMLDKSELKSKVELMEVKVKNLEKELVLSKHKLNTCRVTKAKNESEICEKGIDMLNKIQDLKQQKEKMFVKKEKLDQTKDKAIKCRTQLTNRRHQLMHDICNIYPLVPFPDGNGGFSICGVHLPDSEHFDGHDDTMISIAIGYVTHILVMISRLLDVTLRYNMIYFGSRSSIVDHLNDKISENDRIFALHSKSGKDRLHFKYGVFLMNKNIAQLRHYLGLQTKDLSATLPNLYTLFNERLVSLNIDSTFESPVNRCDVPNSGPNGHSDDYLRRELEVMLNHNHLLEAGPSKANAIRLRNLSNVSNKAIAIKSESRSISRSLDKGLNEMVANTSSKTTTDSYPTMRIKCLAVRDVMNK</sequence>
<feature type="coiled-coil region" evidence="2">
    <location>
        <begin position="202"/>
        <end position="249"/>
    </location>
</feature>
<accession>A0A7R9PWA6</accession>
<evidence type="ECO:0000256" key="1">
    <source>
        <dbReference type="ARBA" id="ARBA00023054"/>
    </source>
</evidence>
<dbReference type="OrthoDB" id="72772at2759"/>